<feature type="signal peptide" evidence="1">
    <location>
        <begin position="1"/>
        <end position="23"/>
    </location>
</feature>
<dbReference type="Proteomes" id="UP000176914">
    <property type="component" value="Unassembled WGS sequence"/>
</dbReference>
<name>A0A1F6E704_9BACT</name>
<feature type="chain" id="PRO_5009524071" description="UrcA family protein" evidence="1">
    <location>
        <begin position="24"/>
        <end position="91"/>
    </location>
</feature>
<organism evidence="2 3">
    <name type="scientific">Candidatus Kaiserbacteria bacterium RIFCSPHIGHO2_02_FULL_55_25</name>
    <dbReference type="NCBI Taxonomy" id="1798498"/>
    <lineage>
        <taxon>Bacteria</taxon>
        <taxon>Candidatus Kaiseribacteriota</taxon>
    </lineage>
</organism>
<accession>A0A1F6E704</accession>
<comment type="caution">
    <text evidence="2">The sequence shown here is derived from an EMBL/GenBank/DDBJ whole genome shotgun (WGS) entry which is preliminary data.</text>
</comment>
<evidence type="ECO:0008006" key="4">
    <source>
        <dbReference type="Google" id="ProtNLM"/>
    </source>
</evidence>
<sequence>MKKTILAAVLAVVALGLTAPAHAQSIQEQRVFGVIVSLDGFAQSARNLQAMTCTNTPTQAEYFDCLRQYNRLVTAKQQEAATAIVDEVGKK</sequence>
<dbReference type="EMBL" id="MFLL01000011">
    <property type="protein sequence ID" value="OGG69483.1"/>
    <property type="molecule type" value="Genomic_DNA"/>
</dbReference>
<evidence type="ECO:0000256" key="1">
    <source>
        <dbReference type="SAM" id="SignalP"/>
    </source>
</evidence>
<keyword evidence="1" id="KW-0732">Signal</keyword>
<evidence type="ECO:0000313" key="2">
    <source>
        <dbReference type="EMBL" id="OGG69483.1"/>
    </source>
</evidence>
<proteinExistence type="predicted"/>
<gene>
    <name evidence="2" type="ORF">A3C20_00765</name>
</gene>
<reference evidence="2 3" key="1">
    <citation type="journal article" date="2016" name="Nat. Commun.">
        <title>Thousands of microbial genomes shed light on interconnected biogeochemical processes in an aquifer system.</title>
        <authorList>
            <person name="Anantharaman K."/>
            <person name="Brown C.T."/>
            <person name="Hug L.A."/>
            <person name="Sharon I."/>
            <person name="Castelle C.J."/>
            <person name="Probst A.J."/>
            <person name="Thomas B.C."/>
            <person name="Singh A."/>
            <person name="Wilkins M.J."/>
            <person name="Karaoz U."/>
            <person name="Brodie E.L."/>
            <person name="Williams K.H."/>
            <person name="Hubbard S.S."/>
            <person name="Banfield J.F."/>
        </authorList>
    </citation>
    <scope>NUCLEOTIDE SEQUENCE [LARGE SCALE GENOMIC DNA]</scope>
</reference>
<protein>
    <recommendedName>
        <fullName evidence="4">UrcA family protein</fullName>
    </recommendedName>
</protein>
<evidence type="ECO:0000313" key="3">
    <source>
        <dbReference type="Proteomes" id="UP000176914"/>
    </source>
</evidence>
<dbReference type="AlphaFoldDB" id="A0A1F6E704"/>